<dbReference type="SUPFAM" id="SSF53335">
    <property type="entry name" value="S-adenosyl-L-methionine-dependent methyltransferases"/>
    <property type="match status" value="1"/>
</dbReference>
<dbReference type="Gene3D" id="3.40.50.150">
    <property type="entry name" value="Vaccinia Virus protein VP39"/>
    <property type="match status" value="1"/>
</dbReference>
<dbReference type="EMBL" id="RBIE01000004">
    <property type="protein sequence ID" value="RKQ60476.1"/>
    <property type="molecule type" value="Genomic_DNA"/>
</dbReference>
<comment type="caution">
    <text evidence="2">The sequence shown here is derived from an EMBL/GenBank/DDBJ whole genome shotgun (WGS) entry which is preliminary data.</text>
</comment>
<reference evidence="2 3" key="1">
    <citation type="submission" date="2018-10" db="EMBL/GenBank/DDBJ databases">
        <title>Genomic Encyclopedia of Type Strains, Phase IV (KMG-IV): sequencing the most valuable type-strain genomes for metagenomic binning, comparative biology and taxonomic classification.</title>
        <authorList>
            <person name="Goeker M."/>
        </authorList>
    </citation>
    <scope>NUCLEOTIDE SEQUENCE [LARGE SCALE GENOMIC DNA]</scope>
    <source>
        <strain evidence="2 3">DSM 15521</strain>
    </source>
</reference>
<name>A0A420W610_9BACT</name>
<keyword evidence="3" id="KW-1185">Reference proteome</keyword>
<dbReference type="AlphaFoldDB" id="A0A420W610"/>
<dbReference type="Proteomes" id="UP000280881">
    <property type="component" value="Unassembled WGS sequence"/>
</dbReference>
<gene>
    <name evidence="2" type="ORF">C7457_1556</name>
</gene>
<dbReference type="GO" id="GO:0032259">
    <property type="term" value="P:methylation"/>
    <property type="evidence" value="ECO:0007669"/>
    <property type="project" value="UniProtKB-KW"/>
</dbReference>
<dbReference type="GO" id="GO:0008168">
    <property type="term" value="F:methyltransferase activity"/>
    <property type="evidence" value="ECO:0007669"/>
    <property type="project" value="UniProtKB-KW"/>
</dbReference>
<dbReference type="InterPro" id="IPR008471">
    <property type="entry name" value="MnmC-like_methylTransf"/>
</dbReference>
<dbReference type="GO" id="GO:0016645">
    <property type="term" value="F:oxidoreductase activity, acting on the CH-NH group of donors"/>
    <property type="evidence" value="ECO:0007669"/>
    <property type="project" value="InterPro"/>
</dbReference>
<keyword evidence="2" id="KW-0489">Methyltransferase</keyword>
<organism evidence="2 3">
    <name type="scientific">Thermovibrio guaymasensis</name>
    <dbReference type="NCBI Taxonomy" id="240167"/>
    <lineage>
        <taxon>Bacteria</taxon>
        <taxon>Pseudomonadati</taxon>
        <taxon>Aquificota</taxon>
        <taxon>Aquificia</taxon>
        <taxon>Desulfurobacteriales</taxon>
        <taxon>Desulfurobacteriaceae</taxon>
        <taxon>Thermovibrio</taxon>
    </lineage>
</organism>
<keyword evidence="2" id="KW-0808">Transferase</keyword>
<dbReference type="OrthoDB" id="9786494at2"/>
<accession>A0A420W610</accession>
<evidence type="ECO:0000259" key="1">
    <source>
        <dbReference type="Pfam" id="PF05430"/>
    </source>
</evidence>
<dbReference type="InterPro" id="IPR029063">
    <property type="entry name" value="SAM-dependent_MTases_sf"/>
</dbReference>
<feature type="domain" description="MnmC-like methyltransferase" evidence="1">
    <location>
        <begin position="124"/>
        <end position="230"/>
    </location>
</feature>
<sequence>MSKVLKTADGSSTLFSPYFKEPYHSVTAGAFTEALEKFCKPAKVREKARRGKVSLFDSCFGLGYNTFTFVSEVTSENPSAEVEVVGYEFDIKVIESSLSLNWGKLERWKEVLRELLRNKACQFGFLTLNYFRPKLRIKVFIGEGREVLKRISPVYEGFADAVFHDPFSPKVNPELWTYDFFLLLRRVIKDEGILATYSASTPVRKALHMAGFGVVEGVAVGRKSKSTVASPSFKTEERLLRKFELPESVPYRDPTLNQPHWLIKARRQGCIRLLKTPYRPIPVYHL</sequence>
<evidence type="ECO:0000313" key="3">
    <source>
        <dbReference type="Proteomes" id="UP000280881"/>
    </source>
</evidence>
<dbReference type="PANTHER" id="PTHR39963">
    <property type="entry name" value="SLL0983 PROTEIN"/>
    <property type="match status" value="1"/>
</dbReference>
<dbReference type="RefSeq" id="WP_121171741.1">
    <property type="nucleotide sequence ID" value="NZ_RBIE01000004.1"/>
</dbReference>
<protein>
    <submittedName>
        <fullName evidence="2">tRNA U34 5-methylaminomethyl-2-thiouridine-forming methyltransferase MnmC</fullName>
    </submittedName>
</protein>
<dbReference type="PANTHER" id="PTHR39963:SF1">
    <property type="entry name" value="MNMC-LIKE METHYLTRANSFERASE DOMAIN-CONTAINING PROTEIN"/>
    <property type="match status" value="1"/>
</dbReference>
<dbReference type="Pfam" id="PF05430">
    <property type="entry name" value="Methyltransf_30"/>
    <property type="match status" value="1"/>
</dbReference>
<proteinExistence type="predicted"/>
<evidence type="ECO:0000313" key="2">
    <source>
        <dbReference type="EMBL" id="RKQ60476.1"/>
    </source>
</evidence>